<keyword evidence="3 7" id="KW-0812">Transmembrane</keyword>
<dbReference type="KEGG" id="tem:JW646_04895"/>
<evidence type="ECO:0000313" key="10">
    <source>
        <dbReference type="Proteomes" id="UP001198983"/>
    </source>
</evidence>
<name>A0AAX2ZHJ0_9FIRM</name>
<protein>
    <submittedName>
        <fullName evidence="9">ABC transporter permease</fullName>
    </submittedName>
</protein>
<evidence type="ECO:0000256" key="4">
    <source>
        <dbReference type="ARBA" id="ARBA00022989"/>
    </source>
</evidence>
<feature type="transmembrane region" description="Helical" evidence="7">
    <location>
        <begin position="360"/>
        <end position="381"/>
    </location>
</feature>
<reference evidence="9 10" key="1">
    <citation type="journal article" date="2023" name="Int. J. Syst. Evol. Microbiol.">
        <title>Terrisporobacter hibernicus sp. nov., isolated from bovine faeces in Northern Ireland.</title>
        <authorList>
            <person name="Mitchell M."/>
            <person name="Nguyen S.V."/>
            <person name="Connor M."/>
            <person name="Fairley D.J."/>
            <person name="Donoghue O."/>
            <person name="Marshall H."/>
            <person name="Koolman L."/>
            <person name="McMullan G."/>
            <person name="Schaffer K.E."/>
            <person name="McGrath J.W."/>
            <person name="Fanning S."/>
        </authorList>
    </citation>
    <scope>NUCLEOTIDE SEQUENCE [LARGE SCALE GENOMIC DNA]</scope>
    <source>
        <strain evidence="9 10">MCA3</strain>
    </source>
</reference>
<dbReference type="EMBL" id="CP081135">
    <property type="protein sequence ID" value="UEL48789.1"/>
    <property type="molecule type" value="Genomic_DNA"/>
</dbReference>
<evidence type="ECO:0000256" key="7">
    <source>
        <dbReference type="SAM" id="Phobius"/>
    </source>
</evidence>
<dbReference type="PANTHER" id="PTHR30572:SF4">
    <property type="entry name" value="ABC TRANSPORTER PERMEASE YTRF"/>
    <property type="match status" value="1"/>
</dbReference>
<feature type="transmembrane region" description="Helical" evidence="7">
    <location>
        <begin position="761"/>
        <end position="784"/>
    </location>
</feature>
<dbReference type="RefSeq" id="WP_228416801.1">
    <property type="nucleotide sequence ID" value="NZ_CP081135.1"/>
</dbReference>
<feature type="transmembrane region" description="Helical" evidence="7">
    <location>
        <begin position="704"/>
        <end position="726"/>
    </location>
</feature>
<keyword evidence="4 7" id="KW-1133">Transmembrane helix</keyword>
<evidence type="ECO:0000259" key="8">
    <source>
        <dbReference type="Pfam" id="PF02687"/>
    </source>
</evidence>
<dbReference type="PANTHER" id="PTHR30572">
    <property type="entry name" value="MEMBRANE COMPONENT OF TRANSPORTER-RELATED"/>
    <property type="match status" value="1"/>
</dbReference>
<sequence length="839" mass="94303">MKIENNNKNIIKKITKSSLKSNKTRNIFVVVAIILTTFMISSIFTLGMSFAKNYATMNLRDQGTAASTFLPNPTDKQIKEIMNLDVAKNIGKEINAGIVSSKELSKSKTTISLKYLDETNWEKQLSPCISDIEGDYPTKENEIMISKISLKFLDKENAKIGDKIKIPCDINGKVSEKEFVISGYFTSYAYIQDSGEIFVSEDFIKDNNLTLEKNGQLLITLEKSKKNQAPKLLEKEVSLNKKQKFEYNYDVEQDSEGIMMASVSIVAIIGGFIVFSGYLLIYNILYIAVTRNIQFYGLLKTIGTSPKQIKKIVRGQGLRLAAIGIPIGLTLSVIVSYLIVPSAIEGMSGGTYYASMMPSEIYFTPLVFVGTILFALITILISCKKPAKIASSISPIEAMKFSGKKSKKEKKNRNSTKGGKLYKMAWHNVFRDKKRAILVFLSLFMGIMTYLSVNTFMNSISLENYANRYLPNDFEIQNYYDDNFTLDNKVIDEVKTTKGVDSVEVLATSSIQMDMNKKVLMPALQRGYRIHGEDLDGLDKYLKDIEKDPSKLAPMVVGLEDKTIERYNEAINKKIDVEAFKKGNLALIDGFYYNDKEKLNLSKEKITFRNTKENKSKRIKIDLMEEENSILSIGSSETGMPVIYVSSSTLNKLTKDTKNHLVYVDVKDSYDSEVKSKLKTLASKNRFNLTSKTDTMNDFKKSSMMMNLLGGGIAIILIIIGLLNFINVMVTNVNVRLKELAIMESIGMTKRQIITMLTLEGAYYAGITTLITCTLGMGVVYFIAQLTKQIADYAEFVFPTIPLLSLITLIFAVCLIIPSIVYKYDSKSSVTERLREIEN</sequence>
<keyword evidence="10" id="KW-1185">Reference proteome</keyword>
<keyword evidence="5 7" id="KW-0472">Membrane</keyword>
<comment type="similarity">
    <text evidence="6">Belongs to the ABC-4 integral membrane protein family.</text>
</comment>
<evidence type="ECO:0000313" key="9">
    <source>
        <dbReference type="EMBL" id="UEL48789.1"/>
    </source>
</evidence>
<evidence type="ECO:0000256" key="3">
    <source>
        <dbReference type="ARBA" id="ARBA00022692"/>
    </source>
</evidence>
<accession>A0AAX2ZHJ0</accession>
<feature type="transmembrane region" description="Helical" evidence="7">
    <location>
        <begin position="320"/>
        <end position="340"/>
    </location>
</feature>
<organism evidence="9 10">
    <name type="scientific">Terrisporobacter hibernicus</name>
    <dbReference type="NCBI Taxonomy" id="2813371"/>
    <lineage>
        <taxon>Bacteria</taxon>
        <taxon>Bacillati</taxon>
        <taxon>Bacillota</taxon>
        <taxon>Clostridia</taxon>
        <taxon>Peptostreptococcales</taxon>
        <taxon>Peptostreptococcaceae</taxon>
        <taxon>Terrisporobacter</taxon>
    </lineage>
</organism>
<dbReference type="Pfam" id="PF02687">
    <property type="entry name" value="FtsX"/>
    <property type="match status" value="2"/>
</dbReference>
<feature type="domain" description="ABC3 transporter permease C-terminal" evidence="8">
    <location>
        <begin position="268"/>
        <end position="395"/>
    </location>
</feature>
<feature type="transmembrane region" description="Helical" evidence="7">
    <location>
        <begin position="27"/>
        <end position="51"/>
    </location>
</feature>
<evidence type="ECO:0000256" key="5">
    <source>
        <dbReference type="ARBA" id="ARBA00023136"/>
    </source>
</evidence>
<feature type="transmembrane region" description="Helical" evidence="7">
    <location>
        <begin position="436"/>
        <end position="453"/>
    </location>
</feature>
<evidence type="ECO:0000256" key="6">
    <source>
        <dbReference type="ARBA" id="ARBA00038076"/>
    </source>
</evidence>
<proteinExistence type="inferred from homology"/>
<dbReference type="AlphaFoldDB" id="A0AAX2ZHJ0"/>
<evidence type="ECO:0000256" key="2">
    <source>
        <dbReference type="ARBA" id="ARBA00022475"/>
    </source>
</evidence>
<keyword evidence="2" id="KW-1003">Cell membrane</keyword>
<feature type="domain" description="ABC3 transporter permease C-terminal" evidence="8">
    <location>
        <begin position="713"/>
        <end position="820"/>
    </location>
</feature>
<comment type="subcellular location">
    <subcellularLocation>
        <location evidence="1">Cell membrane</location>
        <topology evidence="1">Multi-pass membrane protein</topology>
    </subcellularLocation>
</comment>
<dbReference type="GO" id="GO:0005886">
    <property type="term" value="C:plasma membrane"/>
    <property type="evidence" value="ECO:0007669"/>
    <property type="project" value="UniProtKB-SubCell"/>
</dbReference>
<dbReference type="InterPro" id="IPR003838">
    <property type="entry name" value="ABC3_permease_C"/>
</dbReference>
<dbReference type="InterPro" id="IPR050250">
    <property type="entry name" value="Macrolide_Exporter_MacB"/>
</dbReference>
<dbReference type="Proteomes" id="UP001198983">
    <property type="component" value="Chromosome"/>
</dbReference>
<feature type="transmembrane region" description="Helical" evidence="7">
    <location>
        <begin position="796"/>
        <end position="817"/>
    </location>
</feature>
<evidence type="ECO:0000256" key="1">
    <source>
        <dbReference type="ARBA" id="ARBA00004651"/>
    </source>
</evidence>
<dbReference type="GO" id="GO:0022857">
    <property type="term" value="F:transmembrane transporter activity"/>
    <property type="evidence" value="ECO:0007669"/>
    <property type="project" value="TreeGrafter"/>
</dbReference>
<gene>
    <name evidence="9" type="ORF">JW646_04895</name>
</gene>